<dbReference type="GO" id="GO:1904680">
    <property type="term" value="F:peptide transmembrane transporter activity"/>
    <property type="evidence" value="ECO:0007669"/>
    <property type="project" value="TreeGrafter"/>
</dbReference>
<dbReference type="Gene3D" id="3.10.105.10">
    <property type="entry name" value="Dipeptide-binding Protein, Domain 3"/>
    <property type="match status" value="1"/>
</dbReference>
<feature type="domain" description="Solute-binding protein family 5" evidence="6">
    <location>
        <begin position="131"/>
        <end position="695"/>
    </location>
</feature>
<reference evidence="7" key="1">
    <citation type="submission" date="2020-10" db="EMBL/GenBank/DDBJ databases">
        <authorList>
            <person name="Gilroy R."/>
        </authorList>
    </citation>
    <scope>NUCLEOTIDE SEQUENCE</scope>
    <source>
        <strain evidence="7">CHK178-757</strain>
    </source>
</reference>
<dbReference type="Pfam" id="PF00496">
    <property type="entry name" value="SBP_bac_5"/>
    <property type="match status" value="1"/>
</dbReference>
<dbReference type="Proteomes" id="UP000823927">
    <property type="component" value="Unassembled WGS sequence"/>
</dbReference>
<proteinExistence type="inferred from homology"/>
<dbReference type="InterPro" id="IPR039424">
    <property type="entry name" value="SBP_5"/>
</dbReference>
<evidence type="ECO:0000256" key="5">
    <source>
        <dbReference type="SAM" id="SignalP"/>
    </source>
</evidence>
<dbReference type="AlphaFoldDB" id="A0A9D1F5I9"/>
<feature type="chain" id="PRO_5039459270" evidence="5">
    <location>
        <begin position="23"/>
        <end position="777"/>
    </location>
</feature>
<reference evidence="7" key="2">
    <citation type="journal article" date="2021" name="PeerJ">
        <title>Extensive microbial diversity within the chicken gut microbiome revealed by metagenomics and culture.</title>
        <authorList>
            <person name="Gilroy R."/>
            <person name="Ravi A."/>
            <person name="Getino M."/>
            <person name="Pursley I."/>
            <person name="Horton D.L."/>
            <person name="Alikhan N.F."/>
            <person name="Baker D."/>
            <person name="Gharbi K."/>
            <person name="Hall N."/>
            <person name="Watson M."/>
            <person name="Adriaenssens E.M."/>
            <person name="Foster-Nyarko E."/>
            <person name="Jarju S."/>
            <person name="Secka A."/>
            <person name="Antonio M."/>
            <person name="Oren A."/>
            <person name="Chaudhuri R.R."/>
            <person name="La Ragione R."/>
            <person name="Hildebrand F."/>
            <person name="Pallen M.J."/>
        </authorList>
    </citation>
    <scope>NUCLEOTIDE SEQUENCE</scope>
    <source>
        <strain evidence="7">CHK178-757</strain>
    </source>
</reference>
<feature type="region of interest" description="Disordered" evidence="4">
    <location>
        <begin position="25"/>
        <end position="65"/>
    </location>
</feature>
<feature type="compositionally biased region" description="Low complexity" evidence="4">
    <location>
        <begin position="25"/>
        <end position="59"/>
    </location>
</feature>
<gene>
    <name evidence="7" type="ORF">IAB46_10210</name>
</gene>
<comment type="caution">
    <text evidence="7">The sequence shown here is derived from an EMBL/GenBank/DDBJ whole genome shotgun (WGS) entry which is preliminary data.</text>
</comment>
<keyword evidence="3 5" id="KW-0732">Signal</keyword>
<evidence type="ECO:0000256" key="1">
    <source>
        <dbReference type="ARBA" id="ARBA00005695"/>
    </source>
</evidence>
<organism evidence="7 8">
    <name type="scientific">Candidatus Scybalocola faecigallinarum</name>
    <dbReference type="NCBI Taxonomy" id="2840941"/>
    <lineage>
        <taxon>Bacteria</taxon>
        <taxon>Bacillati</taxon>
        <taxon>Bacillota</taxon>
        <taxon>Clostridia</taxon>
        <taxon>Lachnospirales</taxon>
        <taxon>Lachnospiraceae</taxon>
        <taxon>Lachnospiraceae incertae sedis</taxon>
        <taxon>Candidatus Scybalocola (ex Gilroy et al. 2021)</taxon>
    </lineage>
</organism>
<name>A0A9D1F5I9_9FIRM</name>
<protein>
    <submittedName>
        <fullName evidence="7">ABC transporter substrate-binding protein</fullName>
    </submittedName>
</protein>
<sequence length="777" mass="84288">MKLSKRFMALFLAAVMTSSMLAACSSPSGESGSAESTSGSESAADSSADDSAAADASGETRSGDSDTLVAASNHFEGKFSPFFAQSAEDIDIVGLVTPPVLAADREGAIIYDGIDGETRAYNGTDYTYYGLADLDVTENEDGTVYYDLKIRDDVTFSDGTPMTIDDVIFSIYVLCDPTYDGSITLYSQPILGLEEYREGMTILSALIAEAGEDNTDFTYWTEEQQTAFWDAVNDGGVKFAQEIVDYCVANGLAEEGDVATAASNWGYAGLAADATAKDFFMAIGANYGWNFAAMEAETAGSALSDLIPEDVYNYSTEGVSTGDSVDYIEGVQRIDDYTVRIVATEVAANMVYQLGFYVGSLNYYGDASKYDYDAHQFGFDKGDLSTVRAKTTEPLGYGPYVFSDYSNGTVYLDANPTYFLGEPKIAHVNFLETSEDDKTTGVASGTIDISEPSYSTEVRDQITDYNGGDDSTDGSVITLRLYDFLGYGYMGISADNVNVAGDPSSDASKNLRKGINTLMAVYRDEAINSYYGDTATIINYPISDTSWAAPRVTDDGYQVAYSVDVDGNPIYTDGMSTEERYEAAKQAALGFFEAAGYTVTDGKLTAAPEGAKLEYQVNIGAMGNGDHPAYMMLTNAAKAFAEIGMTITVNDIANAADLYATYQSGVADMWCAAWGATADPDMYQLYHSLGTTNYYKINDPDLDELIIAARQSTDQTYRKGLYKAAMDIIMDWGVELPIYQRSECYIFSTERVNIDTITPDMTPYWSWMSEIEKVELN</sequence>
<dbReference type="PROSITE" id="PS51257">
    <property type="entry name" value="PROKAR_LIPOPROTEIN"/>
    <property type="match status" value="1"/>
</dbReference>
<evidence type="ECO:0000259" key="6">
    <source>
        <dbReference type="Pfam" id="PF00496"/>
    </source>
</evidence>
<evidence type="ECO:0000256" key="2">
    <source>
        <dbReference type="ARBA" id="ARBA00022448"/>
    </source>
</evidence>
<evidence type="ECO:0000256" key="4">
    <source>
        <dbReference type="SAM" id="MobiDB-lite"/>
    </source>
</evidence>
<dbReference type="SUPFAM" id="SSF53850">
    <property type="entry name" value="Periplasmic binding protein-like II"/>
    <property type="match status" value="1"/>
</dbReference>
<dbReference type="InterPro" id="IPR000914">
    <property type="entry name" value="SBP_5_dom"/>
</dbReference>
<dbReference type="PANTHER" id="PTHR30290:SF9">
    <property type="entry name" value="OLIGOPEPTIDE-BINDING PROTEIN APPA"/>
    <property type="match status" value="1"/>
</dbReference>
<evidence type="ECO:0000313" key="8">
    <source>
        <dbReference type="Proteomes" id="UP000823927"/>
    </source>
</evidence>
<evidence type="ECO:0000256" key="3">
    <source>
        <dbReference type="ARBA" id="ARBA00022729"/>
    </source>
</evidence>
<dbReference type="PANTHER" id="PTHR30290">
    <property type="entry name" value="PERIPLASMIC BINDING COMPONENT OF ABC TRANSPORTER"/>
    <property type="match status" value="1"/>
</dbReference>
<dbReference type="GO" id="GO:0015833">
    <property type="term" value="P:peptide transport"/>
    <property type="evidence" value="ECO:0007669"/>
    <property type="project" value="TreeGrafter"/>
</dbReference>
<comment type="similarity">
    <text evidence="1">Belongs to the bacterial solute-binding protein 5 family.</text>
</comment>
<dbReference type="CDD" id="cd00995">
    <property type="entry name" value="PBP2_NikA_DppA_OppA_like"/>
    <property type="match status" value="1"/>
</dbReference>
<dbReference type="Gene3D" id="3.40.190.10">
    <property type="entry name" value="Periplasmic binding protein-like II"/>
    <property type="match status" value="2"/>
</dbReference>
<evidence type="ECO:0000313" key="7">
    <source>
        <dbReference type="EMBL" id="HIS47901.1"/>
    </source>
</evidence>
<dbReference type="EMBL" id="DVIT01000037">
    <property type="protein sequence ID" value="HIS47901.1"/>
    <property type="molecule type" value="Genomic_DNA"/>
</dbReference>
<feature type="signal peptide" evidence="5">
    <location>
        <begin position="1"/>
        <end position="22"/>
    </location>
</feature>
<accession>A0A9D1F5I9</accession>
<keyword evidence="2" id="KW-0813">Transport</keyword>